<evidence type="ECO:0000313" key="2">
    <source>
        <dbReference type="Proteomes" id="UP000075420"/>
    </source>
</evidence>
<reference evidence="1 2" key="1">
    <citation type="submission" date="2014-02" db="EMBL/GenBank/DDBJ databases">
        <title>The small core and large imbalanced accessory genome model reveals a collaborative survival strategy of Sorangium cellulosum strains in nature.</title>
        <authorList>
            <person name="Han K."/>
            <person name="Peng R."/>
            <person name="Blom J."/>
            <person name="Li Y.-Z."/>
        </authorList>
    </citation>
    <scope>NUCLEOTIDE SEQUENCE [LARGE SCALE GENOMIC DNA]</scope>
    <source>
        <strain evidence="1 2">So0157-25</strain>
    </source>
</reference>
<accession>A0A150NZU6</accession>
<proteinExistence type="predicted"/>
<protein>
    <submittedName>
        <fullName evidence="1">Uncharacterized protein</fullName>
    </submittedName>
</protein>
<sequence>MLPWLRRQAGEAAAVLVGDPGRAYCPTEGVEALARYLVPTSLDLEGRAQRETRVLRLLPLPASPDEDPTRSRA</sequence>
<dbReference type="EMBL" id="JELY01003561">
    <property type="protein sequence ID" value="KYF47940.1"/>
    <property type="molecule type" value="Genomic_DNA"/>
</dbReference>
<comment type="caution">
    <text evidence="1">The sequence shown here is derived from an EMBL/GenBank/DDBJ whole genome shotgun (WGS) entry which is preliminary data.</text>
</comment>
<evidence type="ECO:0000313" key="1">
    <source>
        <dbReference type="EMBL" id="KYF47940.1"/>
    </source>
</evidence>
<dbReference type="AlphaFoldDB" id="A0A150NZU6"/>
<gene>
    <name evidence="1" type="ORF">BE08_40665</name>
</gene>
<dbReference type="Proteomes" id="UP000075420">
    <property type="component" value="Unassembled WGS sequence"/>
</dbReference>
<name>A0A150NZU6_SORCE</name>
<organism evidence="1 2">
    <name type="scientific">Sorangium cellulosum</name>
    <name type="common">Polyangium cellulosum</name>
    <dbReference type="NCBI Taxonomy" id="56"/>
    <lineage>
        <taxon>Bacteria</taxon>
        <taxon>Pseudomonadati</taxon>
        <taxon>Myxococcota</taxon>
        <taxon>Polyangia</taxon>
        <taxon>Polyangiales</taxon>
        <taxon>Polyangiaceae</taxon>
        <taxon>Sorangium</taxon>
    </lineage>
</organism>